<evidence type="ECO:0000313" key="2">
    <source>
        <dbReference type="Proteomes" id="UP001235939"/>
    </source>
</evidence>
<dbReference type="Proteomes" id="UP001235939">
    <property type="component" value="Chromosome 18"/>
</dbReference>
<evidence type="ECO:0008006" key="3">
    <source>
        <dbReference type="Google" id="ProtNLM"/>
    </source>
</evidence>
<accession>A0ABY6LF04</accession>
<evidence type="ECO:0000313" key="1">
    <source>
        <dbReference type="EMBL" id="UYV79716.1"/>
    </source>
</evidence>
<sequence length="208" mass="24220">MQRVWILRLLPLKHKAKCYYSRSLDEEFLFLLPLPYNGIKTQDQKETLDLILDWTFGNEESEEEISLTTCSLVDPPFSKREIKRTAFQVLEQEVPWSPDGIYNTIMKALRVWSPGVPTGIGTEVITDGSKSGFRIGAGICSNGELIFQESFPLRVDELVFSAELITIREALREKQRSSMVQNVLRRPRRFERRRACRTPEHFNNRRKN</sequence>
<reference evidence="1 2" key="1">
    <citation type="submission" date="2022-01" db="EMBL/GenBank/DDBJ databases">
        <title>A chromosomal length assembly of Cordylochernes scorpioides.</title>
        <authorList>
            <person name="Zeh D."/>
            <person name="Zeh J."/>
        </authorList>
    </citation>
    <scope>NUCLEOTIDE SEQUENCE [LARGE SCALE GENOMIC DNA]</scope>
    <source>
        <strain evidence="1">IN4F17</strain>
        <tissue evidence="1">Whole Body</tissue>
    </source>
</reference>
<organism evidence="1 2">
    <name type="scientific">Cordylochernes scorpioides</name>
    <dbReference type="NCBI Taxonomy" id="51811"/>
    <lineage>
        <taxon>Eukaryota</taxon>
        <taxon>Metazoa</taxon>
        <taxon>Ecdysozoa</taxon>
        <taxon>Arthropoda</taxon>
        <taxon>Chelicerata</taxon>
        <taxon>Arachnida</taxon>
        <taxon>Pseudoscorpiones</taxon>
        <taxon>Cheliferoidea</taxon>
        <taxon>Chernetidae</taxon>
        <taxon>Cordylochernes</taxon>
    </lineage>
</organism>
<protein>
    <recommendedName>
        <fullName evidence="3">RNase H type-1 domain-containing protein</fullName>
    </recommendedName>
</protein>
<gene>
    <name evidence="1" type="ORF">LAZ67_18000395</name>
</gene>
<proteinExistence type="predicted"/>
<dbReference type="EMBL" id="CP092880">
    <property type="protein sequence ID" value="UYV79716.1"/>
    <property type="molecule type" value="Genomic_DNA"/>
</dbReference>
<keyword evidence="2" id="KW-1185">Reference proteome</keyword>
<name>A0ABY6LF04_9ARAC</name>